<dbReference type="Pfam" id="PF01467">
    <property type="entry name" value="CTP_transf_like"/>
    <property type="match status" value="1"/>
</dbReference>
<accession>A0A8X8I9F4</accession>
<dbReference type="Proteomes" id="UP000825179">
    <property type="component" value="Chromosome"/>
</dbReference>
<comment type="similarity">
    <text evidence="10">Belongs to the NadD family.</text>
</comment>
<evidence type="ECO:0000256" key="5">
    <source>
        <dbReference type="ARBA" id="ARBA00022695"/>
    </source>
</evidence>
<keyword evidence="8 10" id="KW-0520">NAD</keyword>
<evidence type="ECO:0000256" key="2">
    <source>
        <dbReference type="ARBA" id="ARBA00005019"/>
    </source>
</evidence>
<comment type="pathway">
    <text evidence="2 10">Cofactor biosynthesis; NAD(+) biosynthesis; deamido-NAD(+) from nicotinate D-ribonucleotide: step 1/1.</text>
</comment>
<reference evidence="12 13" key="1">
    <citation type="journal article" date="2020" name="Extremophiles">
        <title>Genomic analysis of Caldalkalibacillus thermarum TA2.A1 reveals aerobic alkaliphilic metabolism and evolutionary hallmarks linking alkaliphilic bacteria and plant life.</title>
        <authorList>
            <person name="de Jong S.I."/>
            <person name="van den Broek M.A."/>
            <person name="Merkel A.Y."/>
            <person name="de la Torre Cortes P."/>
            <person name="Kalamorz F."/>
            <person name="Cook G.M."/>
            <person name="van Loosdrecht M.C.M."/>
            <person name="McMillan D.G.G."/>
        </authorList>
    </citation>
    <scope>NUCLEOTIDE SEQUENCE [LARGE SCALE GENOMIC DNA]</scope>
    <source>
        <strain evidence="12 13">TA2.A1</strain>
    </source>
</reference>
<keyword evidence="5 10" id="KW-0548">Nucleotidyltransferase</keyword>
<sequence>MRWLKSWPKAPGLNWFRSLANRLCCTKSRRKTSKLSCCKIGLLGGTFDPVHLTHLHMAEVARDECQLDEVWFVPAKVPPHKQGCPITPGETRIEMLKLALKGIPYFKLSLVEFEREGPSYTIDTVKHLQRRYPECRFYFIIGGDMIAELPAWHKIEELVQLVSFIGVGRPDVTRKISHPWARYVHQVEMIPSHLSSSLIRKRRQEGKSIRFLVPEPVYEYIERHGLYHTSGKYSRNKGE</sequence>
<dbReference type="EC" id="2.7.7.18" evidence="10"/>
<dbReference type="SUPFAM" id="SSF52374">
    <property type="entry name" value="Nucleotidylyl transferase"/>
    <property type="match status" value="1"/>
</dbReference>
<gene>
    <name evidence="10" type="primary">nadD</name>
    <name evidence="12" type="ORF">HUR95_14355</name>
</gene>
<dbReference type="PANTHER" id="PTHR39321:SF3">
    <property type="entry name" value="PHOSPHOPANTETHEINE ADENYLYLTRANSFERASE"/>
    <property type="match status" value="1"/>
</dbReference>
<protein>
    <recommendedName>
        <fullName evidence="10">Probable nicotinate-nucleotide adenylyltransferase</fullName>
        <ecNumber evidence="10">2.7.7.18</ecNumber>
    </recommendedName>
    <alternativeName>
        <fullName evidence="10">Deamido-NAD(+) diphosphorylase</fullName>
    </alternativeName>
    <alternativeName>
        <fullName evidence="10">Deamido-NAD(+) pyrophosphorylase</fullName>
    </alternativeName>
    <alternativeName>
        <fullName evidence="10">Nicotinate mononucleotide adenylyltransferase</fullName>
        <shortName evidence="10">NaMN adenylyltransferase</shortName>
    </alternativeName>
</protein>
<evidence type="ECO:0000259" key="11">
    <source>
        <dbReference type="Pfam" id="PF01467"/>
    </source>
</evidence>
<keyword evidence="6 10" id="KW-0547">Nucleotide-binding</keyword>
<name>A0A8X8I9F4_CALTT</name>
<evidence type="ECO:0000256" key="3">
    <source>
        <dbReference type="ARBA" id="ARBA00022642"/>
    </source>
</evidence>
<dbReference type="KEGG" id="cthu:HUR95_14355"/>
<dbReference type="InterPro" id="IPR005248">
    <property type="entry name" value="NadD/NMNAT"/>
</dbReference>
<dbReference type="EMBL" id="CP082237">
    <property type="protein sequence ID" value="QZT33416.1"/>
    <property type="molecule type" value="Genomic_DNA"/>
</dbReference>
<dbReference type="NCBIfam" id="NF000841">
    <property type="entry name" value="PRK00071.1-4"/>
    <property type="match status" value="1"/>
</dbReference>
<keyword evidence="13" id="KW-1185">Reference proteome</keyword>
<keyword evidence="4 10" id="KW-0808">Transferase</keyword>
<comment type="catalytic activity">
    <reaction evidence="9 10">
        <text>nicotinate beta-D-ribonucleotide + ATP + H(+) = deamido-NAD(+) + diphosphate</text>
        <dbReference type="Rhea" id="RHEA:22860"/>
        <dbReference type="ChEBI" id="CHEBI:15378"/>
        <dbReference type="ChEBI" id="CHEBI:30616"/>
        <dbReference type="ChEBI" id="CHEBI:33019"/>
        <dbReference type="ChEBI" id="CHEBI:57502"/>
        <dbReference type="ChEBI" id="CHEBI:58437"/>
        <dbReference type="EC" id="2.7.7.18"/>
    </reaction>
</comment>
<dbReference type="HAMAP" id="MF_00244">
    <property type="entry name" value="NaMN_adenylyltr"/>
    <property type="match status" value="1"/>
</dbReference>
<dbReference type="AlphaFoldDB" id="A0A8X8I9F4"/>
<dbReference type="NCBIfam" id="TIGR00482">
    <property type="entry name" value="nicotinate (nicotinamide) nucleotide adenylyltransferase"/>
    <property type="match status" value="1"/>
</dbReference>
<evidence type="ECO:0000256" key="4">
    <source>
        <dbReference type="ARBA" id="ARBA00022679"/>
    </source>
</evidence>
<evidence type="ECO:0000313" key="12">
    <source>
        <dbReference type="EMBL" id="QZT33416.1"/>
    </source>
</evidence>
<dbReference type="PANTHER" id="PTHR39321">
    <property type="entry name" value="NICOTINATE-NUCLEOTIDE ADENYLYLTRANSFERASE-RELATED"/>
    <property type="match status" value="1"/>
</dbReference>
<evidence type="ECO:0000256" key="1">
    <source>
        <dbReference type="ARBA" id="ARBA00002324"/>
    </source>
</evidence>
<dbReference type="InterPro" id="IPR004821">
    <property type="entry name" value="Cyt_trans-like"/>
</dbReference>
<evidence type="ECO:0000256" key="10">
    <source>
        <dbReference type="HAMAP-Rule" id="MF_00244"/>
    </source>
</evidence>
<evidence type="ECO:0000256" key="9">
    <source>
        <dbReference type="ARBA" id="ARBA00048721"/>
    </source>
</evidence>
<comment type="function">
    <text evidence="1 10">Catalyzes the reversible adenylation of nicotinate mononucleotide (NaMN) to nicotinic acid adenine dinucleotide (NaAD).</text>
</comment>
<dbReference type="GO" id="GO:0004515">
    <property type="term" value="F:nicotinate-nucleotide adenylyltransferase activity"/>
    <property type="evidence" value="ECO:0007669"/>
    <property type="project" value="UniProtKB-UniRule"/>
</dbReference>
<dbReference type="GO" id="GO:0005524">
    <property type="term" value="F:ATP binding"/>
    <property type="evidence" value="ECO:0007669"/>
    <property type="project" value="UniProtKB-KW"/>
</dbReference>
<dbReference type="CDD" id="cd02165">
    <property type="entry name" value="NMNAT"/>
    <property type="match status" value="1"/>
</dbReference>
<evidence type="ECO:0000313" key="13">
    <source>
        <dbReference type="Proteomes" id="UP000825179"/>
    </source>
</evidence>
<dbReference type="Gene3D" id="3.40.50.620">
    <property type="entry name" value="HUPs"/>
    <property type="match status" value="1"/>
</dbReference>
<organism evidence="12 13">
    <name type="scientific">Caldalkalibacillus thermarum (strain TA2.A1)</name>
    <dbReference type="NCBI Taxonomy" id="986075"/>
    <lineage>
        <taxon>Bacteria</taxon>
        <taxon>Bacillati</taxon>
        <taxon>Bacillota</taxon>
        <taxon>Bacilli</taxon>
        <taxon>Bacillales</taxon>
        <taxon>Bacillaceae</taxon>
        <taxon>Caldalkalibacillus</taxon>
    </lineage>
</organism>
<feature type="domain" description="Cytidyltransferase-like" evidence="11">
    <location>
        <begin position="42"/>
        <end position="202"/>
    </location>
</feature>
<dbReference type="NCBIfam" id="NF000840">
    <property type="entry name" value="PRK00071.1-3"/>
    <property type="match status" value="1"/>
</dbReference>
<evidence type="ECO:0000256" key="8">
    <source>
        <dbReference type="ARBA" id="ARBA00023027"/>
    </source>
</evidence>
<proteinExistence type="inferred from homology"/>
<evidence type="ECO:0000256" key="7">
    <source>
        <dbReference type="ARBA" id="ARBA00022840"/>
    </source>
</evidence>
<evidence type="ECO:0000256" key="6">
    <source>
        <dbReference type="ARBA" id="ARBA00022741"/>
    </source>
</evidence>
<dbReference type="InterPro" id="IPR014729">
    <property type="entry name" value="Rossmann-like_a/b/a_fold"/>
</dbReference>
<keyword evidence="3 10" id="KW-0662">Pyridine nucleotide biosynthesis</keyword>
<dbReference type="NCBIfam" id="TIGR00125">
    <property type="entry name" value="cyt_tran_rel"/>
    <property type="match status" value="1"/>
</dbReference>
<dbReference type="GO" id="GO:0009435">
    <property type="term" value="P:NAD+ biosynthetic process"/>
    <property type="evidence" value="ECO:0007669"/>
    <property type="project" value="UniProtKB-UniRule"/>
</dbReference>
<keyword evidence="7 10" id="KW-0067">ATP-binding</keyword>